<keyword evidence="5" id="KW-0808">Transferase</keyword>
<protein>
    <recommendedName>
        <fullName evidence="3">histidine kinase</fullName>
        <ecNumber evidence="3">2.7.13.3</ecNumber>
    </recommendedName>
</protein>
<dbReference type="SUPFAM" id="SSF55785">
    <property type="entry name" value="PYP-like sensor domain (PAS domain)"/>
    <property type="match status" value="1"/>
</dbReference>
<dbReference type="Proteomes" id="UP000053372">
    <property type="component" value="Unassembled WGS sequence"/>
</dbReference>
<dbReference type="InterPro" id="IPR005467">
    <property type="entry name" value="His_kinase_dom"/>
</dbReference>
<dbReference type="SMART" id="SM00387">
    <property type="entry name" value="HATPase_c"/>
    <property type="match status" value="1"/>
</dbReference>
<evidence type="ECO:0000313" key="12">
    <source>
        <dbReference type="Proteomes" id="UP000053372"/>
    </source>
</evidence>
<dbReference type="SMART" id="SM00091">
    <property type="entry name" value="PAS"/>
    <property type="match status" value="1"/>
</dbReference>
<evidence type="ECO:0000256" key="6">
    <source>
        <dbReference type="ARBA" id="ARBA00022777"/>
    </source>
</evidence>
<dbReference type="Pfam" id="PF01590">
    <property type="entry name" value="GAF"/>
    <property type="match status" value="1"/>
</dbReference>
<dbReference type="InterPro" id="IPR013655">
    <property type="entry name" value="PAS_fold_3"/>
</dbReference>
<evidence type="ECO:0000256" key="5">
    <source>
        <dbReference type="ARBA" id="ARBA00022679"/>
    </source>
</evidence>
<dbReference type="PRINTS" id="PR00344">
    <property type="entry name" value="BCTRLSENSOR"/>
</dbReference>
<dbReference type="EC" id="2.7.13.3" evidence="3"/>
<name>A0A0V7ZZV9_9CYAN</name>
<dbReference type="InterPro" id="IPR035965">
    <property type="entry name" value="PAS-like_dom_sf"/>
</dbReference>
<keyword evidence="7" id="KW-0902">Two-component regulatory system</keyword>
<dbReference type="SUPFAM" id="SSF55874">
    <property type="entry name" value="ATPase domain of HSP90 chaperone/DNA topoisomerase II/histidine kinase"/>
    <property type="match status" value="1"/>
</dbReference>
<dbReference type="Pfam" id="PF08447">
    <property type="entry name" value="PAS_3"/>
    <property type="match status" value="1"/>
</dbReference>
<evidence type="ECO:0000259" key="9">
    <source>
        <dbReference type="PROSITE" id="PS50046"/>
    </source>
</evidence>
<feature type="domain" description="Phytochrome chromophore attachment site" evidence="9">
    <location>
        <begin position="174"/>
        <end position="364"/>
    </location>
</feature>
<gene>
    <name evidence="11" type="ORF">BC008_06130</name>
</gene>
<keyword evidence="6" id="KW-0418">Kinase</keyword>
<dbReference type="SMART" id="SM00065">
    <property type="entry name" value="GAF"/>
    <property type="match status" value="1"/>
</dbReference>
<evidence type="ECO:0000256" key="4">
    <source>
        <dbReference type="ARBA" id="ARBA00022553"/>
    </source>
</evidence>
<evidence type="ECO:0000256" key="7">
    <source>
        <dbReference type="ARBA" id="ARBA00023012"/>
    </source>
</evidence>
<dbReference type="InterPro" id="IPR052162">
    <property type="entry name" value="Sensor_kinase/Photoreceptor"/>
</dbReference>
<dbReference type="PROSITE" id="PS50046">
    <property type="entry name" value="PHYTOCHROME_2"/>
    <property type="match status" value="1"/>
</dbReference>
<dbReference type="Pfam" id="PF02518">
    <property type="entry name" value="HATPase_c"/>
    <property type="match status" value="1"/>
</dbReference>
<comment type="caution">
    <text evidence="11">The sequence shown here is derived from an EMBL/GenBank/DDBJ whole genome shotgun (WGS) entry which is preliminary data.</text>
</comment>
<dbReference type="InterPro" id="IPR003594">
    <property type="entry name" value="HATPase_dom"/>
</dbReference>
<dbReference type="InterPro" id="IPR029016">
    <property type="entry name" value="GAF-like_dom_sf"/>
</dbReference>
<dbReference type="PROSITE" id="PS50109">
    <property type="entry name" value="HIS_KIN"/>
    <property type="match status" value="1"/>
</dbReference>
<keyword evidence="8" id="KW-0175">Coiled coil</keyword>
<dbReference type="GO" id="GO:0004673">
    <property type="term" value="F:protein histidine kinase activity"/>
    <property type="evidence" value="ECO:0007669"/>
    <property type="project" value="UniProtKB-EC"/>
</dbReference>
<keyword evidence="12" id="KW-1185">Reference proteome</keyword>
<dbReference type="AlphaFoldDB" id="A0A0V7ZZV9"/>
<evidence type="ECO:0000259" key="10">
    <source>
        <dbReference type="PROSITE" id="PS50109"/>
    </source>
</evidence>
<dbReference type="InterPro" id="IPR004358">
    <property type="entry name" value="Sig_transdc_His_kin-like_C"/>
</dbReference>
<evidence type="ECO:0000256" key="3">
    <source>
        <dbReference type="ARBA" id="ARBA00012438"/>
    </source>
</evidence>
<dbReference type="PANTHER" id="PTHR43304">
    <property type="entry name" value="PHYTOCHROME-LIKE PROTEIN CPH1"/>
    <property type="match status" value="1"/>
</dbReference>
<evidence type="ECO:0000256" key="8">
    <source>
        <dbReference type="SAM" id="Coils"/>
    </source>
</evidence>
<comment type="similarity">
    <text evidence="2">In the N-terminal section; belongs to the phytochrome family.</text>
</comment>
<dbReference type="InterPro" id="IPR016132">
    <property type="entry name" value="Phyto_chromo_attachment"/>
</dbReference>
<dbReference type="EMBL" id="LMTZ01000007">
    <property type="protein sequence ID" value="KST70014.1"/>
    <property type="molecule type" value="Genomic_DNA"/>
</dbReference>
<dbReference type="Gene3D" id="3.30.450.20">
    <property type="entry name" value="PAS domain"/>
    <property type="match status" value="1"/>
</dbReference>
<comment type="catalytic activity">
    <reaction evidence="1">
        <text>ATP + protein L-histidine = ADP + protein N-phospho-L-histidine.</text>
        <dbReference type="EC" id="2.7.13.3"/>
    </reaction>
</comment>
<dbReference type="SUPFAM" id="SSF55781">
    <property type="entry name" value="GAF domain-like"/>
    <property type="match status" value="1"/>
</dbReference>
<dbReference type="CDD" id="cd00130">
    <property type="entry name" value="PAS"/>
    <property type="match status" value="1"/>
</dbReference>
<dbReference type="NCBIfam" id="TIGR00229">
    <property type="entry name" value="sensory_box"/>
    <property type="match status" value="1"/>
</dbReference>
<evidence type="ECO:0000256" key="2">
    <source>
        <dbReference type="ARBA" id="ARBA00006402"/>
    </source>
</evidence>
<evidence type="ECO:0000313" key="11">
    <source>
        <dbReference type="EMBL" id="KST70014.1"/>
    </source>
</evidence>
<sequence>MDNPVPRDREHLQLAYIFVAMSQEWQTALQAFLSANGLGFWKWNLTTNQIECDSECQRILGYDIGEVTNLDKFWKQIIHSQDLPRARKVLQDYLEKRIPIYKVKLRILTKFGQWKWILATAQIHQRDLNQKPVILVGTYKDITSEVSAKLAKKKQSKREKFFQELQAQIIAGNSLERILEFAVGELQHCLQVDKTVIYRPQADGSSSVVFESLANSLSSLKSRNISTHTSDCVGDQASIAKQQVIRKYIDSQTVDPQQQGKFFFKNEALHDRSDSDRSRTELLAPILVPSDQIQALSFTSHQQQFAIGQVGALSLLHTDYSPGEYPSSHKVSHYCWGMLAVQQYDRDREWENWEIDTLKQLTKLIAIAIRQQEQIAQFKRETAVRKSLEAKLNSQSQQLQINLQEISKLQEQLLESQKMSNLGQLTTDMLLEINKPADFIYKSLESASQYAQDLIEFLENYQSHPDRVQHFSTSNIQYLNLESVKTDFPNLLWSMGAGSERIKNIVGNLQIFLNNQEQIEKIDIHQEIDRTLQLLQYRLKEQPTRSGIQVIKNFGDLPPVEACRGEIAQVLINLIANAIDALEERMQQDYSFIPTIWVNTSSIANHLSLVERDRTETLGGKSLRKSKVIINITDNGKGILPHIQRQIFEPLFTTKSASKTKGLGLSICQQIIVHKHRGKLKCNSRLGEGSEFVIEINAKYPNLSYAMKNANFLNF</sequence>
<feature type="domain" description="Histidine kinase" evidence="10">
    <location>
        <begin position="499"/>
        <end position="700"/>
    </location>
</feature>
<dbReference type="InterPro" id="IPR003018">
    <property type="entry name" value="GAF"/>
</dbReference>
<keyword evidence="4" id="KW-0597">Phosphoprotein</keyword>
<dbReference type="GO" id="GO:0000160">
    <property type="term" value="P:phosphorelay signal transduction system"/>
    <property type="evidence" value="ECO:0007669"/>
    <property type="project" value="UniProtKB-KW"/>
</dbReference>
<dbReference type="Gene3D" id="3.30.450.40">
    <property type="match status" value="1"/>
</dbReference>
<proteinExistence type="inferred from homology"/>
<accession>A0A0V7ZZV9</accession>
<evidence type="ECO:0000256" key="1">
    <source>
        <dbReference type="ARBA" id="ARBA00000085"/>
    </source>
</evidence>
<organism evidence="11 12">
    <name type="scientific">Mastigocoleus testarum BC008</name>
    <dbReference type="NCBI Taxonomy" id="371196"/>
    <lineage>
        <taxon>Bacteria</taxon>
        <taxon>Bacillati</taxon>
        <taxon>Cyanobacteriota</taxon>
        <taxon>Cyanophyceae</taxon>
        <taxon>Nostocales</taxon>
        <taxon>Hapalosiphonaceae</taxon>
        <taxon>Mastigocoleus</taxon>
    </lineage>
</organism>
<reference evidence="11 12" key="1">
    <citation type="journal article" date="2015" name="Genome Announc.">
        <title>Draft Genome of the Euendolithic (true boring) Cyanobacterium Mastigocoleus testarum strain BC008.</title>
        <authorList>
            <person name="Guida B.S."/>
            <person name="Garcia-Pichel F."/>
        </authorList>
    </citation>
    <scope>NUCLEOTIDE SEQUENCE [LARGE SCALE GENOMIC DNA]</scope>
    <source>
        <strain evidence="11 12">BC008</strain>
    </source>
</reference>
<dbReference type="OrthoDB" id="5401154at2"/>
<dbReference type="RefSeq" id="WP_058183051.1">
    <property type="nucleotide sequence ID" value="NZ_LMTZ01000007.1"/>
</dbReference>
<dbReference type="Gene3D" id="3.30.565.10">
    <property type="entry name" value="Histidine kinase-like ATPase, C-terminal domain"/>
    <property type="match status" value="1"/>
</dbReference>
<dbReference type="PANTHER" id="PTHR43304:SF1">
    <property type="entry name" value="PAC DOMAIN-CONTAINING PROTEIN"/>
    <property type="match status" value="1"/>
</dbReference>
<dbReference type="InterPro" id="IPR036890">
    <property type="entry name" value="HATPase_C_sf"/>
</dbReference>
<dbReference type="Gene3D" id="1.10.287.130">
    <property type="match status" value="1"/>
</dbReference>
<dbReference type="InterPro" id="IPR000014">
    <property type="entry name" value="PAS"/>
</dbReference>
<feature type="coiled-coil region" evidence="8">
    <location>
        <begin position="385"/>
        <end position="412"/>
    </location>
</feature>